<sequence>MFFMPVDLFTPFIQGREYAIDRNWNDLNQANKVEQGWLNNDAQRWRNMFTEDTYQDKLQQYQNQTAASNMERQIAEAGHPGNVALAGYVSDYSEALANGARGYIPQLVTGQTTAWLGNAAQQKAQGEAQLQYAPDYFKALADFNAGKLQNDRNLLTAEYKTKKALLDGQINSATNSAGGASTTVPQFTIPGPYKQSTQQAVPQSQVQQPVKQTAAVVAPVQQTSQVEQQVPRPTGLPRKYFW</sequence>
<organism evidence="1 2">
    <name type="scientific">Escherichia coli</name>
    <dbReference type="NCBI Taxonomy" id="562"/>
    <lineage>
        <taxon>Bacteria</taxon>
        <taxon>Pseudomonadati</taxon>
        <taxon>Pseudomonadota</taxon>
        <taxon>Gammaproteobacteria</taxon>
        <taxon>Enterobacterales</taxon>
        <taxon>Enterobacteriaceae</taxon>
        <taxon>Escherichia</taxon>
    </lineage>
</organism>
<comment type="caution">
    <text evidence="1">The sequence shown here is derived from an EMBL/GenBank/DDBJ whole genome shotgun (WGS) entry which is preliminary data.</text>
</comment>
<name>A0A2A2CGC7_ECOLX</name>
<gene>
    <name evidence="1" type="ORF">BTQ06_04740</name>
</gene>
<dbReference type="Proteomes" id="UP000218543">
    <property type="component" value="Unassembled WGS sequence"/>
</dbReference>
<protein>
    <submittedName>
        <fullName evidence="1">Uncharacterized protein</fullName>
    </submittedName>
</protein>
<dbReference type="RefSeq" id="WP_095586000.1">
    <property type="nucleotide sequence ID" value="NZ_MRVZ01000012.1"/>
</dbReference>
<dbReference type="AlphaFoldDB" id="A0A2A2CGC7"/>
<reference evidence="1 2" key="1">
    <citation type="submission" date="2016-12" db="EMBL/GenBank/DDBJ databases">
        <title>Real-Time Genomic Investigation Underlying the Public Health Response to a Shiga Toxin-Producing Escherichia Coli O26:H11 Outbreak in a Nursery.</title>
        <authorList>
            <person name="Ferdous M."/>
            <person name="Moran-Gilad J."/>
            <person name="Rossen J.W."/>
            <person name="Gdalevich M."/>
        </authorList>
    </citation>
    <scope>NUCLEOTIDE SEQUENCE [LARGE SCALE GENOMIC DNA]</scope>
    <source>
        <strain evidence="1 2">STEC 514-2</strain>
    </source>
</reference>
<evidence type="ECO:0000313" key="2">
    <source>
        <dbReference type="Proteomes" id="UP000218543"/>
    </source>
</evidence>
<dbReference type="EMBL" id="MRVZ01000012">
    <property type="protein sequence ID" value="PAU25796.1"/>
    <property type="molecule type" value="Genomic_DNA"/>
</dbReference>
<proteinExistence type="predicted"/>
<evidence type="ECO:0000313" key="1">
    <source>
        <dbReference type="EMBL" id="PAU25796.1"/>
    </source>
</evidence>
<accession>A0A2A2CGC7</accession>